<gene>
    <name evidence="1" type="ORF">SADUNF_Sadunf01G0143100</name>
</gene>
<comment type="caution">
    <text evidence="1">The sequence shown here is derived from an EMBL/GenBank/DDBJ whole genome shotgun (WGS) entry which is preliminary data.</text>
</comment>
<dbReference type="AlphaFoldDB" id="A0A835TMT9"/>
<evidence type="ECO:0000313" key="2">
    <source>
        <dbReference type="Proteomes" id="UP000657918"/>
    </source>
</evidence>
<reference evidence="1 2" key="1">
    <citation type="submission" date="2020-10" db="EMBL/GenBank/DDBJ databases">
        <title>Plant Genome Project.</title>
        <authorList>
            <person name="Zhang R.-G."/>
        </authorList>
    </citation>
    <scope>NUCLEOTIDE SEQUENCE [LARGE SCALE GENOMIC DNA]</scope>
    <source>
        <strain evidence="1">FAFU-HL-1</strain>
        <tissue evidence="1">Leaf</tissue>
    </source>
</reference>
<dbReference type="OrthoDB" id="1735926at2759"/>
<protein>
    <submittedName>
        <fullName evidence="1">Uncharacterized protein</fullName>
    </submittedName>
</protein>
<dbReference type="Proteomes" id="UP000657918">
    <property type="component" value="Unassembled WGS sequence"/>
</dbReference>
<organism evidence="1 2">
    <name type="scientific">Salix dunnii</name>
    <dbReference type="NCBI Taxonomy" id="1413687"/>
    <lineage>
        <taxon>Eukaryota</taxon>
        <taxon>Viridiplantae</taxon>
        <taxon>Streptophyta</taxon>
        <taxon>Embryophyta</taxon>
        <taxon>Tracheophyta</taxon>
        <taxon>Spermatophyta</taxon>
        <taxon>Magnoliopsida</taxon>
        <taxon>eudicotyledons</taxon>
        <taxon>Gunneridae</taxon>
        <taxon>Pentapetalae</taxon>
        <taxon>rosids</taxon>
        <taxon>fabids</taxon>
        <taxon>Malpighiales</taxon>
        <taxon>Salicaceae</taxon>
        <taxon>Saliceae</taxon>
        <taxon>Salix</taxon>
    </lineage>
</organism>
<accession>A0A835TMT9</accession>
<dbReference type="EMBL" id="JADGMS010000001">
    <property type="protein sequence ID" value="KAF9689927.1"/>
    <property type="molecule type" value="Genomic_DNA"/>
</dbReference>
<keyword evidence="2" id="KW-1185">Reference proteome</keyword>
<evidence type="ECO:0000313" key="1">
    <source>
        <dbReference type="EMBL" id="KAF9689927.1"/>
    </source>
</evidence>
<sequence>MVASAKESIKQKASNSEIYGNMQAVLIQMDSSPINTVIKELEDLKEAVMKEEDPKDTFDPGKHIDAYLPIRVNVQRVSNSLQSLHHQYVLCLQ</sequence>
<proteinExistence type="predicted"/>
<name>A0A835TMT9_9ROSI</name>